<dbReference type="GO" id="GO:0003924">
    <property type="term" value="F:GTPase activity"/>
    <property type="evidence" value="ECO:0007669"/>
    <property type="project" value="InterPro"/>
</dbReference>
<evidence type="ECO:0000313" key="4">
    <source>
        <dbReference type="Proteomes" id="UP000824023"/>
    </source>
</evidence>
<evidence type="ECO:0000259" key="2">
    <source>
        <dbReference type="PROSITE" id="PS51883"/>
    </source>
</evidence>
<gene>
    <name evidence="3" type="ORF">H9819_00005</name>
</gene>
<organism evidence="3 4">
    <name type="scientific">Candidatus Bacteroides merdipullorum</name>
    <dbReference type="NCBI Taxonomy" id="2838474"/>
    <lineage>
        <taxon>Bacteria</taxon>
        <taxon>Pseudomonadati</taxon>
        <taxon>Bacteroidota</taxon>
        <taxon>Bacteroidia</taxon>
        <taxon>Bacteroidales</taxon>
        <taxon>Bacteroidaceae</taxon>
        <taxon>Bacteroides</taxon>
    </lineage>
</organism>
<dbReference type="EMBL" id="DXCK01000001">
    <property type="protein sequence ID" value="HIZ00628.1"/>
    <property type="molecule type" value="Genomic_DNA"/>
</dbReference>
<dbReference type="GO" id="GO:0042254">
    <property type="term" value="P:ribosome biogenesis"/>
    <property type="evidence" value="ECO:0007669"/>
    <property type="project" value="UniProtKB-UniRule"/>
</dbReference>
<feature type="domain" description="Obg" evidence="2">
    <location>
        <begin position="4"/>
        <end position="49"/>
    </location>
</feature>
<dbReference type="PANTHER" id="PTHR11702">
    <property type="entry name" value="DEVELOPMENTALLY REGULATED GTP-BINDING PROTEIN-RELATED"/>
    <property type="match status" value="1"/>
</dbReference>
<dbReference type="InterPro" id="IPR006169">
    <property type="entry name" value="GTP1_OBG_dom"/>
</dbReference>
<feature type="compositionally biased region" description="Gly residues" evidence="1">
    <location>
        <begin position="36"/>
        <end position="49"/>
    </location>
</feature>
<name>A0A9D2A1R9_9BACE</name>
<reference evidence="3" key="2">
    <citation type="submission" date="2021-04" db="EMBL/GenBank/DDBJ databases">
        <authorList>
            <person name="Gilroy R."/>
        </authorList>
    </citation>
    <scope>NUCLEOTIDE SEQUENCE</scope>
    <source>
        <strain evidence="3">ChiHjej12B11-24981</strain>
    </source>
</reference>
<dbReference type="InterPro" id="IPR045086">
    <property type="entry name" value="OBG_GTPase"/>
</dbReference>
<dbReference type="SUPFAM" id="SSF82051">
    <property type="entry name" value="Obg GTP-binding protein N-terminal domain"/>
    <property type="match status" value="1"/>
</dbReference>
<dbReference type="Pfam" id="PF01018">
    <property type="entry name" value="GTP1_OBG"/>
    <property type="match status" value="1"/>
</dbReference>
<dbReference type="InterPro" id="IPR036726">
    <property type="entry name" value="GTP1_OBG_dom_sf"/>
</dbReference>
<accession>A0A9D2A1R9</accession>
<dbReference type="PROSITE" id="PS51883">
    <property type="entry name" value="OBG"/>
    <property type="match status" value="1"/>
</dbReference>
<evidence type="ECO:0000256" key="1">
    <source>
        <dbReference type="SAM" id="MobiDB-lite"/>
    </source>
</evidence>
<dbReference type="GO" id="GO:0005525">
    <property type="term" value="F:GTP binding"/>
    <property type="evidence" value="ECO:0007669"/>
    <property type="project" value="InterPro"/>
</dbReference>
<dbReference type="Gene3D" id="2.70.210.12">
    <property type="entry name" value="GTP1/OBG domain"/>
    <property type="match status" value="1"/>
</dbReference>
<feature type="region of interest" description="Disordered" evidence="1">
    <location>
        <begin position="18"/>
        <end position="49"/>
    </location>
</feature>
<sequence length="49" mass="5213">MPESNFVDYVKIYCRSGKGGRGSTHMHRAKYMPKGGPDGGDGGRGGNII</sequence>
<dbReference type="Proteomes" id="UP000824023">
    <property type="component" value="Unassembled WGS sequence"/>
</dbReference>
<proteinExistence type="predicted"/>
<protein>
    <submittedName>
        <fullName evidence="3">GTPase ObgE</fullName>
    </submittedName>
</protein>
<dbReference type="PANTHER" id="PTHR11702:SF31">
    <property type="entry name" value="MITOCHONDRIAL RIBOSOME-ASSOCIATED GTPASE 2"/>
    <property type="match status" value="1"/>
</dbReference>
<dbReference type="AlphaFoldDB" id="A0A9D2A1R9"/>
<comment type="caution">
    <text evidence="3">The sequence shown here is derived from an EMBL/GenBank/DDBJ whole genome shotgun (WGS) entry which is preliminary data.</text>
</comment>
<feature type="non-terminal residue" evidence="3">
    <location>
        <position position="49"/>
    </location>
</feature>
<reference evidence="3" key="1">
    <citation type="journal article" date="2021" name="PeerJ">
        <title>Extensive microbial diversity within the chicken gut microbiome revealed by metagenomics and culture.</title>
        <authorList>
            <person name="Gilroy R."/>
            <person name="Ravi A."/>
            <person name="Getino M."/>
            <person name="Pursley I."/>
            <person name="Horton D.L."/>
            <person name="Alikhan N.F."/>
            <person name="Baker D."/>
            <person name="Gharbi K."/>
            <person name="Hall N."/>
            <person name="Watson M."/>
            <person name="Adriaenssens E.M."/>
            <person name="Foster-Nyarko E."/>
            <person name="Jarju S."/>
            <person name="Secka A."/>
            <person name="Antonio M."/>
            <person name="Oren A."/>
            <person name="Chaudhuri R.R."/>
            <person name="La Ragione R."/>
            <person name="Hildebrand F."/>
            <person name="Pallen M.J."/>
        </authorList>
    </citation>
    <scope>NUCLEOTIDE SEQUENCE</scope>
    <source>
        <strain evidence="3">ChiHjej12B11-24981</strain>
    </source>
</reference>
<evidence type="ECO:0000313" key="3">
    <source>
        <dbReference type="EMBL" id="HIZ00628.1"/>
    </source>
</evidence>